<dbReference type="PANTHER" id="PTHR30295:SF0">
    <property type="entry name" value="BACTERIOFERRITIN"/>
    <property type="match status" value="1"/>
</dbReference>
<evidence type="ECO:0000259" key="3">
    <source>
        <dbReference type="Pfam" id="PF00210"/>
    </source>
</evidence>
<dbReference type="STRING" id="42354.SAMN05216333_14210"/>
<dbReference type="PANTHER" id="PTHR30295">
    <property type="entry name" value="BACTERIOFERRITIN"/>
    <property type="match status" value="1"/>
</dbReference>
<dbReference type="SUPFAM" id="SSF47240">
    <property type="entry name" value="Ferritin-like"/>
    <property type="match status" value="1"/>
</dbReference>
<dbReference type="Pfam" id="PF00210">
    <property type="entry name" value="Ferritin"/>
    <property type="match status" value="1"/>
</dbReference>
<dbReference type="GO" id="GO:0006879">
    <property type="term" value="P:intracellular iron ion homeostasis"/>
    <property type="evidence" value="ECO:0007669"/>
    <property type="project" value="UniProtKB-KW"/>
</dbReference>
<name>A0A1H8UYP3_9PROT</name>
<dbReference type="CDD" id="cd00657">
    <property type="entry name" value="Ferritin_like"/>
    <property type="match status" value="1"/>
</dbReference>
<sequence>MNLDKDKAVALLNQIMELELAGVVRYTHYSLMVYGYGRIPIVEWLNKQAEEGLLHARKAGELVTLLEGHPSLAIGPLLETHQHDNSLVCSAPVGDILRESLAHENEALKAYYQLLELAQGKSVVLEEYARGLIVEEELHADAIRKMLQQPCATEKL</sequence>
<evidence type="ECO:0000256" key="2">
    <source>
        <dbReference type="ARBA" id="ARBA00023004"/>
    </source>
</evidence>
<dbReference type="InterPro" id="IPR009078">
    <property type="entry name" value="Ferritin-like_SF"/>
</dbReference>
<dbReference type="GO" id="GO:0005829">
    <property type="term" value="C:cytosol"/>
    <property type="evidence" value="ECO:0007669"/>
    <property type="project" value="TreeGrafter"/>
</dbReference>
<evidence type="ECO:0000256" key="1">
    <source>
        <dbReference type="ARBA" id="ARBA00022434"/>
    </source>
</evidence>
<dbReference type="InterPro" id="IPR012347">
    <property type="entry name" value="Ferritin-like"/>
</dbReference>
<dbReference type="Proteomes" id="UP000198814">
    <property type="component" value="Unassembled WGS sequence"/>
</dbReference>
<gene>
    <name evidence="4" type="ORF">SAMN05216333_14210</name>
</gene>
<reference evidence="5" key="1">
    <citation type="submission" date="2016-10" db="EMBL/GenBank/DDBJ databases">
        <authorList>
            <person name="Varghese N."/>
            <person name="Submissions S."/>
        </authorList>
    </citation>
    <scope>NUCLEOTIDE SEQUENCE [LARGE SCALE GENOMIC DNA]</scope>
    <source>
        <strain evidence="5">Nm76</strain>
    </source>
</reference>
<evidence type="ECO:0000313" key="4">
    <source>
        <dbReference type="EMBL" id="SEP08074.1"/>
    </source>
</evidence>
<dbReference type="GO" id="GO:0020037">
    <property type="term" value="F:heme binding"/>
    <property type="evidence" value="ECO:0007669"/>
    <property type="project" value="TreeGrafter"/>
</dbReference>
<dbReference type="InterPro" id="IPR008331">
    <property type="entry name" value="Ferritin_DPS_dom"/>
</dbReference>
<dbReference type="GO" id="GO:0004322">
    <property type="term" value="F:ferroxidase activity"/>
    <property type="evidence" value="ECO:0007669"/>
    <property type="project" value="TreeGrafter"/>
</dbReference>
<organism evidence="4 5">
    <name type="scientific">Nitrosomonas oligotropha</name>
    <dbReference type="NCBI Taxonomy" id="42354"/>
    <lineage>
        <taxon>Bacteria</taxon>
        <taxon>Pseudomonadati</taxon>
        <taxon>Pseudomonadota</taxon>
        <taxon>Betaproteobacteria</taxon>
        <taxon>Nitrosomonadales</taxon>
        <taxon>Nitrosomonadaceae</taxon>
        <taxon>Nitrosomonas</taxon>
    </lineage>
</organism>
<feature type="domain" description="Ferritin/DPS" evidence="3">
    <location>
        <begin position="10"/>
        <end position="149"/>
    </location>
</feature>
<dbReference type="GO" id="GO:0008199">
    <property type="term" value="F:ferric iron binding"/>
    <property type="evidence" value="ECO:0007669"/>
    <property type="project" value="InterPro"/>
</dbReference>
<proteinExistence type="predicted"/>
<dbReference type="EMBL" id="FODO01000042">
    <property type="protein sequence ID" value="SEP08074.1"/>
    <property type="molecule type" value="Genomic_DNA"/>
</dbReference>
<dbReference type="Gene3D" id="1.20.1260.10">
    <property type="match status" value="1"/>
</dbReference>
<keyword evidence="2" id="KW-0408">Iron</keyword>
<protein>
    <submittedName>
        <fullName evidence="4">Bacterioferritin</fullName>
    </submittedName>
</protein>
<dbReference type="RefSeq" id="WP_090322411.1">
    <property type="nucleotide sequence ID" value="NZ_FNOE01000043.1"/>
</dbReference>
<accession>A0A1H8UYP3</accession>
<keyword evidence="1" id="KW-0409">Iron storage</keyword>
<keyword evidence="5" id="KW-1185">Reference proteome</keyword>
<dbReference type="OrthoDB" id="9796683at2"/>
<evidence type="ECO:0000313" key="5">
    <source>
        <dbReference type="Proteomes" id="UP000198814"/>
    </source>
</evidence>
<dbReference type="AlphaFoldDB" id="A0A1H8UYP3"/>